<dbReference type="SUPFAM" id="SSF51206">
    <property type="entry name" value="cAMP-binding domain-like"/>
    <property type="match status" value="1"/>
</dbReference>
<protein>
    <submittedName>
        <fullName evidence="2">Crp/Fnr family transcriptional regulator</fullName>
    </submittedName>
</protein>
<reference evidence="2 3" key="1">
    <citation type="submission" date="2021-05" db="EMBL/GenBank/DDBJ databases">
        <title>A Polyphasic approach of four new species of the genus Ohtaekwangia: Ohtaekwangia histidinii sp. nov., Ohtaekwangia cretensis sp. nov., Ohtaekwangia indiensis sp. nov., Ohtaekwangia reichenbachii sp. nov. from diverse environment.</title>
        <authorList>
            <person name="Octaviana S."/>
        </authorList>
    </citation>
    <scope>NUCLEOTIDE SEQUENCE [LARGE SCALE GENOMIC DNA]</scope>
    <source>
        <strain evidence="2 3">PWU4</strain>
    </source>
</reference>
<comment type="caution">
    <text evidence="2">The sequence shown here is derived from an EMBL/GenBank/DDBJ whole genome shotgun (WGS) entry which is preliminary data.</text>
</comment>
<name>A0AAP2GQ19_9BACT</name>
<sequence>MLDNVREVVSLSQQEIEVFLSVVEVRLFKKKEFVLQSGDLCRNETFVNKGCLKVFYTDLNGTQHNVKFAPENWWSLDLESFATQMPAFYSIQAIEDSECFQISKMHHDWLYEKVPQLEKFAKLRYQNAYIMLQHRMTQSLFSTAEQKYDAFTRKYPGLELRISQKDIASYLGVTPEFLSMIRNKRQKHRIP</sequence>
<dbReference type="CDD" id="cd00038">
    <property type="entry name" value="CAP_ED"/>
    <property type="match status" value="1"/>
</dbReference>
<dbReference type="Proteomes" id="UP001319200">
    <property type="component" value="Unassembled WGS sequence"/>
</dbReference>
<evidence type="ECO:0000313" key="2">
    <source>
        <dbReference type="EMBL" id="MBT1698032.1"/>
    </source>
</evidence>
<dbReference type="InterPro" id="IPR018490">
    <property type="entry name" value="cNMP-bd_dom_sf"/>
</dbReference>
<dbReference type="InterPro" id="IPR000595">
    <property type="entry name" value="cNMP-bd_dom"/>
</dbReference>
<dbReference type="Pfam" id="PF00027">
    <property type="entry name" value="cNMP_binding"/>
    <property type="match status" value="1"/>
</dbReference>
<dbReference type="EMBL" id="JAHESF010000012">
    <property type="protein sequence ID" value="MBT1698032.1"/>
    <property type="molecule type" value="Genomic_DNA"/>
</dbReference>
<dbReference type="InterPro" id="IPR014710">
    <property type="entry name" value="RmlC-like_jellyroll"/>
</dbReference>
<gene>
    <name evidence="2" type="ORF">KK083_14160</name>
</gene>
<keyword evidence="3" id="KW-1185">Reference proteome</keyword>
<evidence type="ECO:0000259" key="1">
    <source>
        <dbReference type="Pfam" id="PF00027"/>
    </source>
</evidence>
<accession>A0AAP2GQ19</accession>
<organism evidence="2 3">
    <name type="scientific">Chryseosolibacter histidini</name>
    <dbReference type="NCBI Taxonomy" id="2782349"/>
    <lineage>
        <taxon>Bacteria</taxon>
        <taxon>Pseudomonadati</taxon>
        <taxon>Bacteroidota</taxon>
        <taxon>Cytophagia</taxon>
        <taxon>Cytophagales</taxon>
        <taxon>Chryseotaleaceae</taxon>
        <taxon>Chryseosolibacter</taxon>
    </lineage>
</organism>
<feature type="domain" description="Cyclic nucleotide-binding" evidence="1">
    <location>
        <begin position="26"/>
        <end position="110"/>
    </location>
</feature>
<evidence type="ECO:0000313" key="3">
    <source>
        <dbReference type="Proteomes" id="UP001319200"/>
    </source>
</evidence>
<dbReference type="Gene3D" id="2.60.120.10">
    <property type="entry name" value="Jelly Rolls"/>
    <property type="match status" value="1"/>
</dbReference>
<proteinExistence type="predicted"/>
<dbReference type="AlphaFoldDB" id="A0AAP2GQ19"/>